<protein>
    <submittedName>
        <fullName evidence="7">TetR/AcrR family transcriptional regulator</fullName>
    </submittedName>
</protein>
<name>A0ABP7YAZ3_9ACTN</name>
<dbReference type="PRINTS" id="PR00455">
    <property type="entry name" value="HTHTETR"/>
</dbReference>
<evidence type="ECO:0000259" key="6">
    <source>
        <dbReference type="PROSITE" id="PS50977"/>
    </source>
</evidence>
<dbReference type="Proteomes" id="UP001500266">
    <property type="component" value="Unassembled WGS sequence"/>
</dbReference>
<keyword evidence="3" id="KW-0804">Transcription</keyword>
<proteinExistence type="predicted"/>
<dbReference type="EMBL" id="BAABDO010000013">
    <property type="protein sequence ID" value="GAA4133472.1"/>
    <property type="molecule type" value="Genomic_DNA"/>
</dbReference>
<feature type="region of interest" description="Disordered" evidence="5">
    <location>
        <begin position="1"/>
        <end position="22"/>
    </location>
</feature>
<evidence type="ECO:0000256" key="1">
    <source>
        <dbReference type="ARBA" id="ARBA00023015"/>
    </source>
</evidence>
<dbReference type="InterPro" id="IPR009057">
    <property type="entry name" value="Homeodomain-like_sf"/>
</dbReference>
<keyword evidence="1" id="KW-0805">Transcription regulation</keyword>
<evidence type="ECO:0000256" key="5">
    <source>
        <dbReference type="SAM" id="MobiDB-lite"/>
    </source>
</evidence>
<dbReference type="SUPFAM" id="SSF46689">
    <property type="entry name" value="Homeodomain-like"/>
    <property type="match status" value="1"/>
</dbReference>
<organism evidence="7 8">
    <name type="scientific">Actinomadura keratinilytica</name>
    <dbReference type="NCBI Taxonomy" id="547461"/>
    <lineage>
        <taxon>Bacteria</taxon>
        <taxon>Bacillati</taxon>
        <taxon>Actinomycetota</taxon>
        <taxon>Actinomycetes</taxon>
        <taxon>Streptosporangiales</taxon>
        <taxon>Thermomonosporaceae</taxon>
        <taxon>Actinomadura</taxon>
    </lineage>
</organism>
<sequence>MCMRTSRARTGANGTGEGTGRQWARADATRQALLTAALEVFADRGYADAGIAEIVERSGISVGSLYHHYGGKAGLYLALWEELSAEQERSAAEAVAAARQAGERAPIALFIAGARAYLRVCWERREAARLFHGGEGPSGFSLMRRTRARQWVGQNTKLLRGVAGTGRPEQVLSLVLTTVIGEAGREIALADDEADANEIIEEVCRILIRLAG</sequence>
<accession>A0ABP7YAZ3</accession>
<dbReference type="Gene3D" id="1.10.357.10">
    <property type="entry name" value="Tetracycline Repressor, domain 2"/>
    <property type="match status" value="1"/>
</dbReference>
<evidence type="ECO:0000256" key="2">
    <source>
        <dbReference type="ARBA" id="ARBA00023125"/>
    </source>
</evidence>
<dbReference type="InterPro" id="IPR001647">
    <property type="entry name" value="HTH_TetR"/>
</dbReference>
<keyword evidence="8" id="KW-1185">Reference proteome</keyword>
<evidence type="ECO:0000313" key="7">
    <source>
        <dbReference type="EMBL" id="GAA4133472.1"/>
    </source>
</evidence>
<evidence type="ECO:0000256" key="4">
    <source>
        <dbReference type="PROSITE-ProRule" id="PRU00335"/>
    </source>
</evidence>
<dbReference type="PANTHER" id="PTHR30055:SF234">
    <property type="entry name" value="HTH-TYPE TRANSCRIPTIONAL REGULATOR BETI"/>
    <property type="match status" value="1"/>
</dbReference>
<dbReference type="PANTHER" id="PTHR30055">
    <property type="entry name" value="HTH-TYPE TRANSCRIPTIONAL REGULATOR RUTR"/>
    <property type="match status" value="1"/>
</dbReference>
<evidence type="ECO:0000256" key="3">
    <source>
        <dbReference type="ARBA" id="ARBA00023163"/>
    </source>
</evidence>
<keyword evidence="2 4" id="KW-0238">DNA-binding</keyword>
<dbReference type="InterPro" id="IPR050109">
    <property type="entry name" value="HTH-type_TetR-like_transc_reg"/>
</dbReference>
<feature type="DNA-binding region" description="H-T-H motif" evidence="4">
    <location>
        <begin position="50"/>
        <end position="69"/>
    </location>
</feature>
<reference evidence="8" key="1">
    <citation type="journal article" date="2019" name="Int. J. Syst. Evol. Microbiol.">
        <title>The Global Catalogue of Microorganisms (GCM) 10K type strain sequencing project: providing services to taxonomists for standard genome sequencing and annotation.</title>
        <authorList>
            <consortium name="The Broad Institute Genomics Platform"/>
            <consortium name="The Broad Institute Genome Sequencing Center for Infectious Disease"/>
            <person name="Wu L."/>
            <person name="Ma J."/>
        </authorList>
    </citation>
    <scope>NUCLEOTIDE SEQUENCE [LARGE SCALE GENOMIC DNA]</scope>
    <source>
        <strain evidence="8">JCM 17316</strain>
    </source>
</reference>
<feature type="domain" description="HTH tetR-type" evidence="6">
    <location>
        <begin position="27"/>
        <end position="87"/>
    </location>
</feature>
<comment type="caution">
    <text evidence="7">The sequence shown here is derived from an EMBL/GenBank/DDBJ whole genome shotgun (WGS) entry which is preliminary data.</text>
</comment>
<gene>
    <name evidence="7" type="ORF">GCM10022416_14350</name>
</gene>
<dbReference type="PROSITE" id="PS50977">
    <property type="entry name" value="HTH_TETR_2"/>
    <property type="match status" value="1"/>
</dbReference>
<dbReference type="Pfam" id="PF00440">
    <property type="entry name" value="TetR_N"/>
    <property type="match status" value="1"/>
</dbReference>
<evidence type="ECO:0000313" key="8">
    <source>
        <dbReference type="Proteomes" id="UP001500266"/>
    </source>
</evidence>